<name>A0A0K0F479_STRVS</name>
<organism evidence="2 3">
    <name type="scientific">Strongyloides venezuelensis</name>
    <name type="common">Threadworm</name>
    <dbReference type="NCBI Taxonomy" id="75913"/>
    <lineage>
        <taxon>Eukaryota</taxon>
        <taxon>Metazoa</taxon>
        <taxon>Ecdysozoa</taxon>
        <taxon>Nematoda</taxon>
        <taxon>Chromadorea</taxon>
        <taxon>Rhabditida</taxon>
        <taxon>Tylenchina</taxon>
        <taxon>Panagrolaimomorpha</taxon>
        <taxon>Strongyloidoidea</taxon>
        <taxon>Strongyloididae</taxon>
        <taxon>Strongyloides</taxon>
    </lineage>
</organism>
<dbReference type="AlphaFoldDB" id="A0A0K0F479"/>
<sequence>MKDKERKSKRDKKNINEKKPRQSKLDNEKNKKNIAESPNKEGKGVKIKKKDNMQEKMEDVNIPLQIPRSGVSKLPTNNINLQRELPIERVANYSDPSFRKPMDLPINMNNYERLLNDKLLKSGLLHRQEKAQSFESEKKGIKIKRTPKDYGVGEYNSVKIHTKSINGKLFHNVNIQTLDNNKRNLKRSPNNLDYPIYGRKTLNDTKYNNITSLKSKVSRNLELQKKDVVLAKIQHLQKTIDKINNRYAY</sequence>
<keyword evidence="2" id="KW-1185">Reference proteome</keyword>
<reference evidence="2" key="1">
    <citation type="submission" date="2014-07" db="EMBL/GenBank/DDBJ databases">
        <authorList>
            <person name="Martin A.A"/>
            <person name="De Silva N."/>
        </authorList>
    </citation>
    <scope>NUCLEOTIDE SEQUENCE</scope>
</reference>
<dbReference type="WBParaSite" id="SVE_0361500.1">
    <property type="protein sequence ID" value="SVE_0361500.1"/>
    <property type="gene ID" value="SVE_0361500"/>
</dbReference>
<evidence type="ECO:0000256" key="1">
    <source>
        <dbReference type="SAM" id="MobiDB-lite"/>
    </source>
</evidence>
<dbReference type="Proteomes" id="UP000035680">
    <property type="component" value="Unassembled WGS sequence"/>
</dbReference>
<evidence type="ECO:0000313" key="3">
    <source>
        <dbReference type="WBParaSite" id="SVE_0361500.1"/>
    </source>
</evidence>
<accession>A0A0K0F479</accession>
<proteinExistence type="predicted"/>
<protein>
    <submittedName>
        <fullName evidence="3">Uncharacterized protein</fullName>
    </submittedName>
</protein>
<evidence type="ECO:0000313" key="2">
    <source>
        <dbReference type="Proteomes" id="UP000035680"/>
    </source>
</evidence>
<reference evidence="3" key="2">
    <citation type="submission" date="2015-08" db="UniProtKB">
        <authorList>
            <consortium name="WormBaseParasite"/>
        </authorList>
    </citation>
    <scope>IDENTIFICATION</scope>
</reference>
<feature type="region of interest" description="Disordered" evidence="1">
    <location>
        <begin position="1"/>
        <end position="54"/>
    </location>
</feature>